<dbReference type="EMBL" id="JAVFKN010000028">
    <property type="protein sequence ID" value="MDQ5770288.1"/>
    <property type="molecule type" value="Genomic_DNA"/>
</dbReference>
<gene>
    <name evidence="1" type="ORF">RCC75_17265</name>
    <name evidence="2" type="ORF">RCG00_16190</name>
</gene>
<dbReference type="EMBL" id="CP133217">
    <property type="protein sequence ID" value="WML85830.1"/>
    <property type="molecule type" value="Genomic_DNA"/>
</dbReference>
<protein>
    <submittedName>
        <fullName evidence="2">DUF3226 domain-containing protein</fullName>
    </submittedName>
</protein>
<sequence length="226" mass="25110">MSVSNRVLLVEGEGDKEFIQRLICTLKLDIKIMPETPRDICNTQSDGIDVLRTRALPFVLDRIRTENITHLGIIIDADSSNDGYGFEKRRKQITDILIARGYKIPAFTANINQGEIFPTNKEDWSPIGLWIMPTHSTDGMLEDLLLDNLNNSSQQSLLSKADAVISDLGDLRTFKDTHLSKARLSTLLAWQKKPGTSAGKAYQAGVFAADSAALTAFTLWLQAVFQ</sequence>
<keyword evidence="3" id="KW-1185">Reference proteome</keyword>
<dbReference type="InterPro" id="IPR024508">
    <property type="entry name" value="DUF3226"/>
</dbReference>
<evidence type="ECO:0000313" key="2">
    <source>
        <dbReference type="EMBL" id="WML85830.1"/>
    </source>
</evidence>
<evidence type="ECO:0000313" key="1">
    <source>
        <dbReference type="EMBL" id="MDQ5770288.1"/>
    </source>
</evidence>
<evidence type="ECO:0000313" key="3">
    <source>
        <dbReference type="Proteomes" id="UP001223336"/>
    </source>
</evidence>
<dbReference type="Pfam" id="PF11536">
    <property type="entry name" value="DUF3226"/>
    <property type="match status" value="1"/>
</dbReference>
<proteinExistence type="predicted"/>
<accession>A0AA51ML03</accession>
<reference evidence="2 3" key="1">
    <citation type="submission" date="2023-08" db="EMBL/GenBank/DDBJ databases">
        <title>New molecular markers tilS and rpoB for phylogenetic and monitoring studies of the genus Thiothrix biodiversity.</title>
        <authorList>
            <person name="Ravin N.V."/>
            <person name="Smolyakov D."/>
            <person name="Markov N.D."/>
            <person name="Beletsky A.V."/>
            <person name="Mardanov A.V."/>
            <person name="Rudenko T.S."/>
            <person name="Grabovich M.Y."/>
        </authorList>
    </citation>
    <scope>NUCLEOTIDE SEQUENCE</scope>
    <source>
        <strain evidence="2">DNT52</strain>
        <strain evidence="1 3">H33</strain>
    </source>
</reference>
<dbReference type="Proteomes" id="UP001229862">
    <property type="component" value="Chromosome"/>
</dbReference>
<dbReference type="AlphaFoldDB" id="A0AA51ML03"/>
<dbReference type="Proteomes" id="UP001223336">
    <property type="component" value="Unassembled WGS sequence"/>
</dbReference>
<name>A0AA51ML03_9GAMM</name>
<dbReference type="RefSeq" id="WP_308136034.1">
    <property type="nucleotide sequence ID" value="NZ_CP133197.1"/>
</dbReference>
<organism evidence="2">
    <name type="scientific">Thiothrix subterranea</name>
    <dbReference type="NCBI Taxonomy" id="2735563"/>
    <lineage>
        <taxon>Bacteria</taxon>
        <taxon>Pseudomonadati</taxon>
        <taxon>Pseudomonadota</taxon>
        <taxon>Gammaproteobacteria</taxon>
        <taxon>Thiotrichales</taxon>
        <taxon>Thiotrichaceae</taxon>
        <taxon>Thiothrix</taxon>
    </lineage>
</organism>